<dbReference type="Proteomes" id="UP000033616">
    <property type="component" value="Unassembled WGS sequence"/>
</dbReference>
<keyword evidence="3" id="KW-1185">Reference proteome</keyword>
<dbReference type="PATRIC" id="fig|1359168.3.peg.1229"/>
<evidence type="ECO:0000313" key="3">
    <source>
        <dbReference type="Proteomes" id="UP000033616"/>
    </source>
</evidence>
<gene>
    <name evidence="2" type="ORF">OCHUTO_0459</name>
</gene>
<comment type="caution">
    <text evidence="2">The sequence shown here is derived from an EMBL/GenBank/DDBJ whole genome shotgun (WGS) entry which is preliminary data.</text>
</comment>
<dbReference type="STRING" id="1359168.OCHUTO_0459"/>
<dbReference type="EMBL" id="LANP01000009">
    <property type="protein sequence ID" value="KJV56437.1"/>
    <property type="molecule type" value="Genomic_DNA"/>
</dbReference>
<name>A0A0F3MLS9_9RICK</name>
<proteinExistence type="predicted"/>
<organism evidence="2 3">
    <name type="scientific">Orientia chuto str. Dubai</name>
    <dbReference type="NCBI Taxonomy" id="1359168"/>
    <lineage>
        <taxon>Bacteria</taxon>
        <taxon>Pseudomonadati</taxon>
        <taxon>Pseudomonadota</taxon>
        <taxon>Alphaproteobacteria</taxon>
        <taxon>Rickettsiales</taxon>
        <taxon>Rickettsiaceae</taxon>
        <taxon>Rickettsieae</taxon>
        <taxon>Orientia</taxon>
    </lineage>
</organism>
<dbReference type="RefSeq" id="WP_045797175.1">
    <property type="nucleotide sequence ID" value="NZ_LANP01000009.1"/>
</dbReference>
<protein>
    <submittedName>
        <fullName evidence="2">rRNA processing/ribosome biogenesis family protein</fullName>
    </submittedName>
</protein>
<feature type="region of interest" description="Disordered" evidence="1">
    <location>
        <begin position="1043"/>
        <end position="1064"/>
    </location>
</feature>
<accession>A0A0F3MLS9</accession>
<evidence type="ECO:0000313" key="2">
    <source>
        <dbReference type="EMBL" id="KJV56437.1"/>
    </source>
</evidence>
<feature type="compositionally biased region" description="Acidic residues" evidence="1">
    <location>
        <begin position="1045"/>
        <end position="1064"/>
    </location>
</feature>
<dbReference type="AlphaFoldDB" id="A0A0F3MLS9"/>
<evidence type="ECO:0000256" key="1">
    <source>
        <dbReference type="SAM" id="MobiDB-lite"/>
    </source>
</evidence>
<sequence length="1064" mass="123015">MRVRLLYKDKLVSITLFCTIDSAVLFFAKELNLRTGSINDANIDFNVSIPFMQFNIKNQQFTVPSNQDLEFDNQFVNNIIANSSTRASNKKDAETFRNYIVYSLISITCINSDCSLKLGQRQNNQQSYRKADNIASNKPHSIIFRQNAISRSFNIENRKDAVIRTADQSKAEQITIPLIQSVKMNGVKNNNKLFLIDQYQQVITVLTAFLMTNMNVNKKFDTVYSKSTDNITYNKLFSALTDSIETSNEHVNEDNTMITNTVSDECNEYTEEKFIFDIIKDNIRNEDKKIVKNYIKCNNENIEVNDAINIIKALIRINRTKVLEQKLYQVLEYVISTINEQIFDNADTFSQAIDIFETIVNETLIELITSKQILPVFLSIIIKEQQYAPLIVLLLGSKFIDNELFKIFTTYKIENGDTIHSMVLQFIYESKCDECFDVTALAMHLLRTYNIKGVNDNAIIECDEFFDVTASAIYLLRAYNIKGVNNTAIIECVFAISSIAKSNGINLINELIKYQLDDGNTVFSILLKYIEEQKSCNLVNSICKSLRNIDKEKDEDMELCKKIFTESIDTLLSAALEYAKVKNDCKPILNIIKISETVEKLCPGLYNKLIDYKTLCGDTLQSVILKYITQNFHGNPKDYITTIEVATEFLFFSSKKDIEFVQQFLNFKIDEDNEKNVISIWHAILEYLAIDEYDLELQPKYNIVWLIFNILINIKEKDTESKFSAELINYSTPYGETFFSVISKLIKASSTEIEKRKDSITMYQTEIYKEELIPKKTGFHQECPILKEFINISRLKANLADELQDYEILKQCEEFIKEIVVELVHIFHAFMDDAFGEIVNHAIGKNSELFLNILEFINISKEVSGNLEKEIEELYNYIIVILAECDTKYLSKETFNNVLCFQDKKHQPFFATRANFLELQHKNMDKKTDQEEISNMIRNRIIGIIHILQHEYTDLKIFKKSFGNQNLNNCIKWLQKHEHTIMTPPIAEITKYMIRLRDNIEKLDFTTTENTNIELNIDDYLQPGTSEVTKEKDITNAKMFSSGSSEDEIFSGSSEDEEINYMGG</sequence>
<reference evidence="2 3" key="1">
    <citation type="submission" date="2015-02" db="EMBL/GenBank/DDBJ databases">
        <title>Genome Sequencing of Rickettsiales.</title>
        <authorList>
            <person name="Daugherty S.C."/>
            <person name="Su Q."/>
            <person name="Abolude K."/>
            <person name="Beier-Sexton M."/>
            <person name="Carlyon J.A."/>
            <person name="Carter R."/>
            <person name="Day N.P."/>
            <person name="Dumler S.J."/>
            <person name="Dyachenko V."/>
            <person name="Godinez A."/>
            <person name="Kurtti T.J."/>
            <person name="Lichay M."/>
            <person name="Mullins K.E."/>
            <person name="Ott S."/>
            <person name="Pappas-Brown V."/>
            <person name="Paris D.H."/>
            <person name="Patel P."/>
            <person name="Richards A.L."/>
            <person name="Sadzewicz L."/>
            <person name="Sears K."/>
            <person name="Seidman D."/>
            <person name="Sengamalay N."/>
            <person name="Stenos J."/>
            <person name="Tallon L.J."/>
            <person name="Vincent G."/>
            <person name="Fraser C.M."/>
            <person name="Munderloh U."/>
            <person name="Dunning-Hotopp J.C."/>
        </authorList>
    </citation>
    <scope>NUCLEOTIDE SEQUENCE [LARGE SCALE GENOMIC DNA]</scope>
    <source>
        <strain evidence="2 3">Fuller</strain>
    </source>
</reference>